<evidence type="ECO:0000256" key="4">
    <source>
        <dbReference type="ARBA" id="ARBA00022695"/>
    </source>
</evidence>
<feature type="domain" description="DNA polymerase III delta N-terminal" evidence="9">
    <location>
        <begin position="20"/>
        <end position="135"/>
    </location>
</feature>
<evidence type="ECO:0000256" key="5">
    <source>
        <dbReference type="ARBA" id="ARBA00022705"/>
    </source>
</evidence>
<evidence type="ECO:0000256" key="1">
    <source>
        <dbReference type="ARBA" id="ARBA00012417"/>
    </source>
</evidence>
<dbReference type="SUPFAM" id="SSF48019">
    <property type="entry name" value="post-AAA+ oligomerization domain-like"/>
    <property type="match status" value="1"/>
</dbReference>
<dbReference type="InterPro" id="IPR008921">
    <property type="entry name" value="DNA_pol3_clamp-load_cplx_C"/>
</dbReference>
<organism evidence="11 12">
    <name type="scientific">Chryseobacterium suipulveris</name>
    <dbReference type="NCBI Taxonomy" id="2929800"/>
    <lineage>
        <taxon>Bacteria</taxon>
        <taxon>Pseudomonadati</taxon>
        <taxon>Bacteroidota</taxon>
        <taxon>Flavobacteriia</taxon>
        <taxon>Flavobacteriales</taxon>
        <taxon>Weeksellaceae</taxon>
        <taxon>Chryseobacterium group</taxon>
        <taxon>Chryseobacterium</taxon>
    </lineage>
</organism>
<dbReference type="Gene3D" id="3.40.50.300">
    <property type="entry name" value="P-loop containing nucleotide triphosphate hydrolases"/>
    <property type="match status" value="1"/>
</dbReference>
<dbReference type="RefSeq" id="WP_243551054.1">
    <property type="nucleotide sequence ID" value="NZ_CP094532.1"/>
</dbReference>
<keyword evidence="3 11" id="KW-0808">Transferase</keyword>
<dbReference type="Gene3D" id="1.10.8.60">
    <property type="match status" value="1"/>
</dbReference>
<keyword evidence="4 11" id="KW-0548">Nucleotidyltransferase</keyword>
<dbReference type="NCBIfam" id="TIGR01128">
    <property type="entry name" value="holA"/>
    <property type="match status" value="1"/>
</dbReference>
<evidence type="ECO:0000256" key="3">
    <source>
        <dbReference type="ARBA" id="ARBA00022679"/>
    </source>
</evidence>
<evidence type="ECO:0000256" key="8">
    <source>
        <dbReference type="ARBA" id="ARBA00049244"/>
    </source>
</evidence>
<dbReference type="Pfam" id="PF21694">
    <property type="entry name" value="DNA_pol3_delta_C"/>
    <property type="match status" value="1"/>
</dbReference>
<dbReference type="EC" id="2.7.7.7" evidence="1"/>
<evidence type="ECO:0000256" key="7">
    <source>
        <dbReference type="ARBA" id="ARBA00034754"/>
    </source>
</evidence>
<comment type="catalytic activity">
    <reaction evidence="8">
        <text>DNA(n) + a 2'-deoxyribonucleoside 5'-triphosphate = DNA(n+1) + diphosphate</text>
        <dbReference type="Rhea" id="RHEA:22508"/>
        <dbReference type="Rhea" id="RHEA-COMP:17339"/>
        <dbReference type="Rhea" id="RHEA-COMP:17340"/>
        <dbReference type="ChEBI" id="CHEBI:33019"/>
        <dbReference type="ChEBI" id="CHEBI:61560"/>
        <dbReference type="ChEBI" id="CHEBI:173112"/>
        <dbReference type="EC" id="2.7.7.7"/>
    </reaction>
</comment>
<name>A0ABY4BSD4_9FLAO</name>
<keyword evidence="5" id="KW-0235">DNA replication</keyword>
<comment type="similarity">
    <text evidence="7">Belongs to the DNA polymerase HolA subunit family.</text>
</comment>
<feature type="domain" description="DNA polymerase III delta subunit-like C-terminal" evidence="10">
    <location>
        <begin position="214"/>
        <end position="315"/>
    </location>
</feature>
<dbReference type="PANTHER" id="PTHR34388:SF1">
    <property type="entry name" value="DNA POLYMERASE III SUBUNIT DELTA"/>
    <property type="match status" value="1"/>
</dbReference>
<dbReference type="EMBL" id="CP094532">
    <property type="protein sequence ID" value="UOE42109.1"/>
    <property type="molecule type" value="Genomic_DNA"/>
</dbReference>
<dbReference type="GO" id="GO:0003887">
    <property type="term" value="F:DNA-directed DNA polymerase activity"/>
    <property type="evidence" value="ECO:0007669"/>
    <property type="project" value="UniProtKB-EC"/>
</dbReference>
<dbReference type="SUPFAM" id="SSF52540">
    <property type="entry name" value="P-loop containing nucleoside triphosphate hydrolases"/>
    <property type="match status" value="1"/>
</dbReference>
<dbReference type="InterPro" id="IPR027417">
    <property type="entry name" value="P-loop_NTPase"/>
</dbReference>
<proteinExistence type="inferred from homology"/>
<evidence type="ECO:0000259" key="10">
    <source>
        <dbReference type="Pfam" id="PF21694"/>
    </source>
</evidence>
<accession>A0ABY4BSD4</accession>
<evidence type="ECO:0000313" key="12">
    <source>
        <dbReference type="Proteomes" id="UP000831460"/>
    </source>
</evidence>
<evidence type="ECO:0000313" key="11">
    <source>
        <dbReference type="EMBL" id="UOE42109.1"/>
    </source>
</evidence>
<reference evidence="11 12" key="1">
    <citation type="submission" date="2022-03" db="EMBL/GenBank/DDBJ databases">
        <title>Chryseobacterium sp. isolated from particulate matters in swine house.</title>
        <authorList>
            <person name="Won M."/>
            <person name="Kim S.-J."/>
            <person name="Kwon S.-W."/>
        </authorList>
    </citation>
    <scope>NUCLEOTIDE SEQUENCE [LARGE SCALE GENOMIC DNA]</scope>
    <source>
        <strain evidence="11 12">SC2-2</strain>
    </source>
</reference>
<dbReference type="Pfam" id="PF06144">
    <property type="entry name" value="DNA_pol3_delta"/>
    <property type="match status" value="1"/>
</dbReference>
<dbReference type="Gene3D" id="1.20.272.10">
    <property type="match status" value="1"/>
</dbReference>
<keyword evidence="12" id="KW-1185">Reference proteome</keyword>
<evidence type="ECO:0000256" key="6">
    <source>
        <dbReference type="ARBA" id="ARBA00022932"/>
    </source>
</evidence>
<dbReference type="Proteomes" id="UP000831460">
    <property type="component" value="Chromosome"/>
</dbReference>
<protein>
    <recommendedName>
        <fullName evidence="2">DNA polymerase III subunit delta</fullName>
        <ecNumber evidence="1">2.7.7.7</ecNumber>
    </recommendedName>
</protein>
<gene>
    <name evidence="11" type="primary">holA</name>
    <name evidence="11" type="ORF">MTP09_05590</name>
</gene>
<keyword evidence="6" id="KW-0239">DNA-directed DNA polymerase</keyword>
<dbReference type="InterPro" id="IPR048466">
    <property type="entry name" value="DNA_pol3_delta-like_C"/>
</dbReference>
<dbReference type="PANTHER" id="PTHR34388">
    <property type="entry name" value="DNA POLYMERASE III SUBUNIT DELTA"/>
    <property type="match status" value="1"/>
</dbReference>
<dbReference type="InterPro" id="IPR005790">
    <property type="entry name" value="DNA_polIII_delta"/>
</dbReference>
<evidence type="ECO:0000256" key="2">
    <source>
        <dbReference type="ARBA" id="ARBA00017703"/>
    </source>
</evidence>
<dbReference type="InterPro" id="IPR010372">
    <property type="entry name" value="DNA_pol3_delta_N"/>
</dbReference>
<sequence>MKELDLILKNIKNKELLPIYFFHGEEPYFMDVAVKSFENDVLEEDEKAFNQTVVYGKDTTYAEVLALARQFPMMGDKQVIILKEAQEIKMTEKEAEALKVYAENPVESTLLVIAHKYKKVDARKAFAKTLTKNKMLFLSDKMKDYEVPTWIDSEIKNLGLSAKPYIPALLSEYLGTDLSRISNELGKLKMILKDSDILDEKVIEANIGISKDFNVFELIKALGKKDEAAAFRIAYYIGKTPKQNPFVLIVGNLYNFFSNLVVYHTMIGQNPQTVASAMGINPYFVKDFAEASRNYNLKSTTRIISILREIDLKNKGLGAVNMDESELLKEMVYKILNVDKIKVKL</sequence>
<evidence type="ECO:0000259" key="9">
    <source>
        <dbReference type="Pfam" id="PF06144"/>
    </source>
</evidence>